<sequence length="73" mass="7989">MPGQIVRACQSVGREIFVIAFNGETDPSTVAAGVDHEWVDLPTVGRTIRLLKDANVAELVMIGPLRRPEFSKL</sequence>
<gene>
    <name evidence="2" type="ORF">METZ01_LOCUS418993</name>
</gene>
<dbReference type="Gene3D" id="3.40.50.20">
    <property type="match status" value="1"/>
</dbReference>
<feature type="domain" description="LpxI N-terminal" evidence="1">
    <location>
        <begin position="1"/>
        <end position="71"/>
    </location>
</feature>
<accession>A0A382X5I5</accession>
<protein>
    <recommendedName>
        <fullName evidence="1">LpxI N-terminal domain-containing protein</fullName>
    </recommendedName>
</protein>
<dbReference type="Pfam" id="PF17930">
    <property type="entry name" value="LpxI_N"/>
    <property type="match status" value="1"/>
</dbReference>
<reference evidence="2" key="1">
    <citation type="submission" date="2018-05" db="EMBL/GenBank/DDBJ databases">
        <authorList>
            <person name="Lanie J.A."/>
            <person name="Ng W.-L."/>
            <person name="Kazmierczak K.M."/>
            <person name="Andrzejewski T.M."/>
            <person name="Davidsen T.M."/>
            <person name="Wayne K.J."/>
            <person name="Tettelin H."/>
            <person name="Glass J.I."/>
            <person name="Rusch D."/>
            <person name="Podicherti R."/>
            <person name="Tsui H.-C.T."/>
            <person name="Winkler M.E."/>
        </authorList>
    </citation>
    <scope>NUCLEOTIDE SEQUENCE</scope>
</reference>
<name>A0A382X5I5_9ZZZZ</name>
<proteinExistence type="predicted"/>
<evidence type="ECO:0000259" key="1">
    <source>
        <dbReference type="Pfam" id="PF17930"/>
    </source>
</evidence>
<dbReference type="InterPro" id="IPR041255">
    <property type="entry name" value="LpxI_N"/>
</dbReference>
<dbReference type="EMBL" id="UINC01164997">
    <property type="protein sequence ID" value="SVD66139.1"/>
    <property type="molecule type" value="Genomic_DNA"/>
</dbReference>
<evidence type="ECO:0000313" key="2">
    <source>
        <dbReference type="EMBL" id="SVD66139.1"/>
    </source>
</evidence>
<feature type="non-terminal residue" evidence="2">
    <location>
        <position position="73"/>
    </location>
</feature>
<organism evidence="2">
    <name type="scientific">marine metagenome</name>
    <dbReference type="NCBI Taxonomy" id="408172"/>
    <lineage>
        <taxon>unclassified sequences</taxon>
        <taxon>metagenomes</taxon>
        <taxon>ecological metagenomes</taxon>
    </lineage>
</organism>
<dbReference type="AlphaFoldDB" id="A0A382X5I5"/>